<keyword evidence="4" id="KW-1185">Reference proteome</keyword>
<feature type="compositionally biased region" description="Low complexity" evidence="2">
    <location>
        <begin position="370"/>
        <end position="381"/>
    </location>
</feature>
<evidence type="ECO:0000256" key="2">
    <source>
        <dbReference type="SAM" id="MobiDB-lite"/>
    </source>
</evidence>
<feature type="region of interest" description="Disordered" evidence="2">
    <location>
        <begin position="202"/>
        <end position="241"/>
    </location>
</feature>
<dbReference type="EMBL" id="JALJOR010000005">
    <property type="protein sequence ID" value="KAK9817164.1"/>
    <property type="molecule type" value="Genomic_DNA"/>
</dbReference>
<comment type="caution">
    <text evidence="3">The sequence shown here is derived from an EMBL/GenBank/DDBJ whole genome shotgun (WGS) entry which is preliminary data.</text>
</comment>
<reference evidence="3 4" key="1">
    <citation type="journal article" date="2024" name="Nat. Commun.">
        <title>Phylogenomics reveals the evolutionary origins of lichenization in chlorophyte algae.</title>
        <authorList>
            <person name="Puginier C."/>
            <person name="Libourel C."/>
            <person name="Otte J."/>
            <person name="Skaloud P."/>
            <person name="Haon M."/>
            <person name="Grisel S."/>
            <person name="Petersen M."/>
            <person name="Berrin J.G."/>
            <person name="Delaux P.M."/>
            <person name="Dal Grande F."/>
            <person name="Keller J."/>
        </authorList>
    </citation>
    <scope>NUCLEOTIDE SEQUENCE [LARGE SCALE GENOMIC DNA]</scope>
    <source>
        <strain evidence="3 4">SAG 2043</strain>
    </source>
</reference>
<accession>A0AAW1Q563</accession>
<evidence type="ECO:0000313" key="3">
    <source>
        <dbReference type="EMBL" id="KAK9817164.1"/>
    </source>
</evidence>
<gene>
    <name evidence="3" type="ORF">WJX72_010577</name>
</gene>
<feature type="region of interest" description="Disordered" evidence="2">
    <location>
        <begin position="367"/>
        <end position="503"/>
    </location>
</feature>
<dbReference type="Proteomes" id="UP001489004">
    <property type="component" value="Unassembled WGS sequence"/>
</dbReference>
<feature type="coiled-coil region" evidence="1">
    <location>
        <begin position="86"/>
        <end position="134"/>
    </location>
</feature>
<protein>
    <submittedName>
        <fullName evidence="3">Uncharacterized protein</fullName>
    </submittedName>
</protein>
<dbReference type="AlphaFoldDB" id="A0AAW1Q563"/>
<sequence>MKKKKSPLKQATKYAPIAAAVLVVCLIGGASVFVSKLSSASAKVKSLETQLEHMRVDYLRQKHTSEAHQAIINSRSHEAERLRTEIRTHTSAADGLRSDLKQAQERLAAKEDELKKTQDEVHALDVMLKAEKERSGHASACTTDLSVARLRSDELSRSLADKDHALVEVERRLAADTEYHYKKEREWEAARLQLEKDLADAKCDHPDHQNDPKPAAGSASLGSQAHSHSHGPATPTGVNTADGVAARGAANVAANAAGAGAGAPDASLPEAKPEFGMMASLLEDEGVFHRDGHAHMARLLTKVLGSGGAQGAHPAHPNLNTGTPLLDEKVAQTLAEAGVRDLNGLPHLIAALNRHYHYSLNTAVGRRDAPAGSADPGAGSANPNVQADAAQSPPSDQASEPQPVRDFKTPNTFTPPNQPPPPNLDQRYAHHQHVKRMSAADVALGGIPGLKNRHLGGHEQPAAGGAENSQQAQQGQPEPGEAVGGGNAGGGRHDMPAGRMGLH</sequence>
<evidence type="ECO:0000313" key="4">
    <source>
        <dbReference type="Proteomes" id="UP001489004"/>
    </source>
</evidence>
<feature type="compositionally biased region" description="Basic and acidic residues" evidence="2">
    <location>
        <begin position="202"/>
        <end position="211"/>
    </location>
</feature>
<keyword evidence="1" id="KW-0175">Coiled coil</keyword>
<organism evidence="3 4">
    <name type="scientific">[Myrmecia] bisecta</name>
    <dbReference type="NCBI Taxonomy" id="41462"/>
    <lineage>
        <taxon>Eukaryota</taxon>
        <taxon>Viridiplantae</taxon>
        <taxon>Chlorophyta</taxon>
        <taxon>core chlorophytes</taxon>
        <taxon>Trebouxiophyceae</taxon>
        <taxon>Trebouxiales</taxon>
        <taxon>Trebouxiaceae</taxon>
        <taxon>Myrmecia</taxon>
    </lineage>
</organism>
<evidence type="ECO:0000256" key="1">
    <source>
        <dbReference type="SAM" id="Coils"/>
    </source>
</evidence>
<proteinExistence type="predicted"/>
<name>A0AAW1Q563_9CHLO</name>
<feature type="compositionally biased region" description="Low complexity" evidence="2">
    <location>
        <begin position="462"/>
        <end position="481"/>
    </location>
</feature>